<feature type="compositionally biased region" description="Polar residues" evidence="8">
    <location>
        <begin position="27"/>
        <end position="37"/>
    </location>
</feature>
<dbReference type="CDD" id="cd12148">
    <property type="entry name" value="fungal_TF_MHR"/>
    <property type="match status" value="1"/>
</dbReference>
<dbReference type="SMART" id="SM00355">
    <property type="entry name" value="ZnF_C2H2"/>
    <property type="match status" value="2"/>
</dbReference>
<dbReference type="GO" id="GO:0008270">
    <property type="term" value="F:zinc ion binding"/>
    <property type="evidence" value="ECO:0007669"/>
    <property type="project" value="UniProtKB-KW"/>
</dbReference>
<evidence type="ECO:0000256" key="4">
    <source>
        <dbReference type="ARBA" id="ARBA00022771"/>
    </source>
</evidence>
<dbReference type="GO" id="GO:0000978">
    <property type="term" value="F:RNA polymerase II cis-regulatory region sequence-specific DNA binding"/>
    <property type="evidence" value="ECO:0007669"/>
    <property type="project" value="InterPro"/>
</dbReference>
<dbReference type="GO" id="GO:0000785">
    <property type="term" value="C:chromatin"/>
    <property type="evidence" value="ECO:0007669"/>
    <property type="project" value="TreeGrafter"/>
</dbReference>
<evidence type="ECO:0000256" key="2">
    <source>
        <dbReference type="ARBA" id="ARBA00022723"/>
    </source>
</evidence>
<comment type="subcellular location">
    <subcellularLocation>
        <location evidence="1">Nucleus</location>
    </subcellularLocation>
</comment>
<dbReference type="InterPro" id="IPR007219">
    <property type="entry name" value="XnlR_reg_dom"/>
</dbReference>
<keyword evidence="4 7" id="KW-0863">Zinc-finger</keyword>
<dbReference type="GO" id="GO:0006351">
    <property type="term" value="P:DNA-templated transcription"/>
    <property type="evidence" value="ECO:0007669"/>
    <property type="project" value="InterPro"/>
</dbReference>
<dbReference type="InterPro" id="IPR013087">
    <property type="entry name" value="Znf_C2H2_type"/>
</dbReference>
<dbReference type="GO" id="GO:0005634">
    <property type="term" value="C:nucleus"/>
    <property type="evidence" value="ECO:0007669"/>
    <property type="project" value="UniProtKB-SubCell"/>
</dbReference>
<accession>A0AAJ0FYJ5</accession>
<dbReference type="PANTHER" id="PTHR40626">
    <property type="entry name" value="MIP31509P"/>
    <property type="match status" value="1"/>
</dbReference>
<dbReference type="Proteomes" id="UP001251528">
    <property type="component" value="Unassembled WGS sequence"/>
</dbReference>
<dbReference type="PANTHER" id="PTHR40626:SF30">
    <property type="entry name" value="FINGER DOMAIN PROTEIN, PUTATIVE (AFU_ORTHOLOGUE AFUA_4G13600)-RELATED"/>
    <property type="match status" value="1"/>
</dbReference>
<proteinExistence type="predicted"/>
<comment type="caution">
    <text evidence="10">The sequence shown here is derived from an EMBL/GenBank/DDBJ whole genome shotgun (WGS) entry which is preliminary data.</text>
</comment>
<dbReference type="PROSITE" id="PS50157">
    <property type="entry name" value="ZINC_FINGER_C2H2_2"/>
    <property type="match status" value="1"/>
</dbReference>
<evidence type="ECO:0000256" key="5">
    <source>
        <dbReference type="ARBA" id="ARBA00022833"/>
    </source>
</evidence>
<feature type="compositionally biased region" description="Polar residues" evidence="8">
    <location>
        <begin position="49"/>
        <end position="67"/>
    </location>
</feature>
<evidence type="ECO:0000256" key="6">
    <source>
        <dbReference type="ARBA" id="ARBA00023242"/>
    </source>
</evidence>
<dbReference type="AlphaFoldDB" id="A0AAJ0FYJ5"/>
<keyword evidence="3" id="KW-0677">Repeat</keyword>
<evidence type="ECO:0000313" key="11">
    <source>
        <dbReference type="Proteomes" id="UP001251528"/>
    </source>
</evidence>
<keyword evidence="5" id="KW-0862">Zinc</keyword>
<keyword evidence="2" id="KW-0479">Metal-binding</keyword>
<keyword evidence="11" id="KW-1185">Reference proteome</keyword>
<feature type="region of interest" description="Disordered" evidence="8">
    <location>
        <begin position="1"/>
        <end position="121"/>
    </location>
</feature>
<evidence type="ECO:0000256" key="3">
    <source>
        <dbReference type="ARBA" id="ARBA00022737"/>
    </source>
</evidence>
<feature type="region of interest" description="Disordered" evidence="8">
    <location>
        <begin position="203"/>
        <end position="246"/>
    </location>
</feature>
<feature type="domain" description="C2H2-type" evidence="9">
    <location>
        <begin position="184"/>
        <end position="213"/>
    </location>
</feature>
<organism evidence="10 11">
    <name type="scientific">Conoideocrella luteorostrata</name>
    <dbReference type="NCBI Taxonomy" id="1105319"/>
    <lineage>
        <taxon>Eukaryota</taxon>
        <taxon>Fungi</taxon>
        <taxon>Dikarya</taxon>
        <taxon>Ascomycota</taxon>
        <taxon>Pezizomycotina</taxon>
        <taxon>Sordariomycetes</taxon>
        <taxon>Hypocreomycetidae</taxon>
        <taxon>Hypocreales</taxon>
        <taxon>Clavicipitaceae</taxon>
        <taxon>Conoideocrella</taxon>
    </lineage>
</organism>
<keyword evidence="6" id="KW-0539">Nucleus</keyword>
<dbReference type="InterPro" id="IPR051059">
    <property type="entry name" value="VerF-like"/>
</dbReference>
<dbReference type="EMBL" id="JASWJB010000199">
    <property type="protein sequence ID" value="KAK2593685.1"/>
    <property type="molecule type" value="Genomic_DNA"/>
</dbReference>
<feature type="compositionally biased region" description="Polar residues" evidence="8">
    <location>
        <begin position="236"/>
        <end position="246"/>
    </location>
</feature>
<reference evidence="10" key="1">
    <citation type="submission" date="2023-06" db="EMBL/GenBank/DDBJ databases">
        <title>Conoideocrella luteorostrata (Hypocreales: Clavicipitaceae), a potential biocontrol fungus for elongate hemlock scale in United States Christmas tree production areas.</title>
        <authorList>
            <person name="Barrett H."/>
            <person name="Lovett B."/>
            <person name="Macias A.M."/>
            <person name="Stajich J.E."/>
            <person name="Kasson M.T."/>
        </authorList>
    </citation>
    <scope>NUCLEOTIDE SEQUENCE</scope>
    <source>
        <strain evidence="10">ARSEF 14590</strain>
    </source>
</reference>
<evidence type="ECO:0000259" key="9">
    <source>
        <dbReference type="PROSITE" id="PS50157"/>
    </source>
</evidence>
<dbReference type="PROSITE" id="PS00028">
    <property type="entry name" value="ZINC_FINGER_C2H2_1"/>
    <property type="match status" value="1"/>
</dbReference>
<gene>
    <name evidence="10" type="ORF">QQS21_008592</name>
</gene>
<evidence type="ECO:0000256" key="1">
    <source>
        <dbReference type="ARBA" id="ARBA00004123"/>
    </source>
</evidence>
<sequence length="981" mass="108313">MASLRNIMNVDVDDDNVNSRSLKDTGSRSSQYPNTPVTPGAYRRGSDYPMSTSPSRDQRMSPSSRSLHSLPVDQHASAMSYSQTSNHHHSDRRQSNTSTDSMDSHYGQGHGYSHGHSGSFSSATMRQFMPQQEVPVKLTPITGRVSRAKKGVPVHTCDICRPPKTFTRAEHLRRHQLSHQPPDLPCPVLGCDKVFHRRDLLERHQQRHDQEDRVGRPNSGTPSRSPYNPGGRRRPSYTTSSPPGSLIQIKQSYGEASPTGTAPGIPIDTTHWAVRSSTPVSMHNANIDVIMREIKSEYILGSAHTVQTTPPNAPAEFSQPRSMPSIAAMDPIQGLCPPAAAASTMSWPTTTPTNAHVGFSSPPSVMAVSERRPDMPISHRDWATIQQSTATRGIPTSVIATGGGYPVSYGYGHPLPQTYTPLYEDEPAVGIPGYSHQPALYGTHIQAPAMRSLSPPIVIGQSSETMITGPAPLPADRTMNTFSYKGELSPRLGLLSHDLMPELLSGETRSALPNYIGIYWDKVHPLYPIIHRSTMEDGADITSDHIDVLRCAMAAVATQVLGHREHRINGSQLHAYAWHKSKSFTQSEPWSLPTMQTILLCEYYARFRGRNKDDYQPSARFLRLYQMVSGYRSTSIPDLSGNKSQRWSTWIYVESCRRLLSACFLLSVHGMCYHEQPYNAVLGVENMAASRFDIPLSGSTTTLWEARNADAWAAIDMSTIKLTTVGDVMQDESSSKIENPAFDVSLVIAAHALRLPTRQSREEVVLVEDASSFNSNDLLMSKYFGRRPGATTYIALHYTPLHVLLAVSGDSWVFNKKIPDASVFAEHKRKLGQWRNSGSSAIATVFAARAIRDFLSLVEVPGNGIASAPATYGAGVCKDISDYWGLYVCTLICWAFGHVGKRSIIEKRLPARTRAISWIHNVAEMEPGQLQASPGREDSQAIVGFVRDILEKDCLGGRNILFADSVGVLRKLEEVDNWSWF</sequence>
<protein>
    <recommendedName>
        <fullName evidence="9">C2H2-type domain-containing protein</fullName>
    </recommendedName>
</protein>
<dbReference type="Gene3D" id="3.30.160.60">
    <property type="entry name" value="Classic Zinc Finger"/>
    <property type="match status" value="1"/>
</dbReference>
<dbReference type="Pfam" id="PF00096">
    <property type="entry name" value="zf-C2H2"/>
    <property type="match status" value="1"/>
</dbReference>
<evidence type="ECO:0000313" key="10">
    <source>
        <dbReference type="EMBL" id="KAK2593685.1"/>
    </source>
</evidence>
<evidence type="ECO:0000256" key="8">
    <source>
        <dbReference type="SAM" id="MobiDB-lite"/>
    </source>
</evidence>
<feature type="compositionally biased region" description="Basic and acidic residues" evidence="8">
    <location>
        <begin position="203"/>
        <end position="215"/>
    </location>
</feature>
<name>A0AAJ0FYJ5_9HYPO</name>
<dbReference type="GO" id="GO:0000981">
    <property type="term" value="F:DNA-binding transcription factor activity, RNA polymerase II-specific"/>
    <property type="evidence" value="ECO:0007669"/>
    <property type="project" value="InterPro"/>
</dbReference>
<evidence type="ECO:0000256" key="7">
    <source>
        <dbReference type="PROSITE-ProRule" id="PRU00042"/>
    </source>
</evidence>
<dbReference type="Pfam" id="PF04082">
    <property type="entry name" value="Fungal_trans"/>
    <property type="match status" value="1"/>
</dbReference>